<dbReference type="PRINTS" id="PR01415">
    <property type="entry name" value="ANKYRIN"/>
</dbReference>
<dbReference type="InterPro" id="IPR011990">
    <property type="entry name" value="TPR-like_helical_dom_sf"/>
</dbReference>
<feature type="repeat" description="ANK" evidence="1">
    <location>
        <begin position="205"/>
        <end position="237"/>
    </location>
</feature>
<feature type="repeat" description="ANK" evidence="1">
    <location>
        <begin position="271"/>
        <end position="303"/>
    </location>
</feature>
<evidence type="ECO:0000256" key="2">
    <source>
        <dbReference type="PROSITE-ProRule" id="PRU00339"/>
    </source>
</evidence>
<protein>
    <submittedName>
        <fullName evidence="3">Uncharacterized protein</fullName>
    </submittedName>
</protein>
<keyword evidence="1" id="KW-0040">ANK repeat</keyword>
<dbReference type="PROSITE" id="PS50297">
    <property type="entry name" value="ANK_REP_REGION"/>
    <property type="match status" value="6"/>
</dbReference>
<dbReference type="SUPFAM" id="SSF48452">
    <property type="entry name" value="TPR-like"/>
    <property type="match status" value="1"/>
</dbReference>
<reference evidence="3" key="3">
    <citation type="journal article" date="2017" name="Nature">
        <title>Genome sequence of the progenitor of the wheat D genome Aegilops tauschii.</title>
        <authorList>
            <person name="Luo M.C."/>
            <person name="Gu Y.Q."/>
            <person name="Puiu D."/>
            <person name="Wang H."/>
            <person name="Twardziok S.O."/>
            <person name="Deal K.R."/>
            <person name="Huo N."/>
            <person name="Zhu T."/>
            <person name="Wang L."/>
            <person name="Wang Y."/>
            <person name="McGuire P.E."/>
            <person name="Liu S."/>
            <person name="Long H."/>
            <person name="Ramasamy R.K."/>
            <person name="Rodriguez J.C."/>
            <person name="Van S.L."/>
            <person name="Yuan L."/>
            <person name="Wang Z."/>
            <person name="Xia Z."/>
            <person name="Xiao L."/>
            <person name="Anderson O.D."/>
            <person name="Ouyang S."/>
            <person name="Liang Y."/>
            <person name="Zimin A.V."/>
            <person name="Pertea G."/>
            <person name="Qi P."/>
            <person name="Bennetzen J.L."/>
            <person name="Dai X."/>
            <person name="Dawson M.W."/>
            <person name="Muller H.G."/>
            <person name="Kugler K."/>
            <person name="Rivarola-Duarte L."/>
            <person name="Spannagl M."/>
            <person name="Mayer K.F.X."/>
            <person name="Lu F.H."/>
            <person name="Bevan M.W."/>
            <person name="Leroy P."/>
            <person name="Li P."/>
            <person name="You F.M."/>
            <person name="Sun Q."/>
            <person name="Liu Z."/>
            <person name="Lyons E."/>
            <person name="Wicker T."/>
            <person name="Salzberg S.L."/>
            <person name="Devos K.M."/>
            <person name="Dvorak J."/>
        </authorList>
    </citation>
    <scope>NUCLEOTIDE SEQUENCE [LARGE SCALE GENOMIC DNA]</scope>
    <source>
        <strain evidence="3">cv. AL8/78</strain>
    </source>
</reference>
<dbReference type="PROSITE" id="PS50005">
    <property type="entry name" value="TPR"/>
    <property type="match status" value="1"/>
</dbReference>
<dbReference type="InterPro" id="IPR051616">
    <property type="entry name" value="Cul2-RING_E3_ligase_SR"/>
</dbReference>
<reference evidence="4" key="2">
    <citation type="journal article" date="2017" name="Nat. Plants">
        <title>The Aegilops tauschii genome reveals multiple impacts of transposons.</title>
        <authorList>
            <person name="Zhao G."/>
            <person name="Zou C."/>
            <person name="Li K."/>
            <person name="Wang K."/>
            <person name="Li T."/>
            <person name="Gao L."/>
            <person name="Zhang X."/>
            <person name="Wang H."/>
            <person name="Yang Z."/>
            <person name="Liu X."/>
            <person name="Jiang W."/>
            <person name="Mao L."/>
            <person name="Kong X."/>
            <person name="Jiao Y."/>
            <person name="Jia J."/>
        </authorList>
    </citation>
    <scope>NUCLEOTIDE SEQUENCE [LARGE SCALE GENOMIC DNA]</scope>
    <source>
        <strain evidence="4">cv. AL8/78</strain>
    </source>
</reference>
<evidence type="ECO:0000256" key="1">
    <source>
        <dbReference type="PROSITE-ProRule" id="PRU00023"/>
    </source>
</evidence>
<dbReference type="Gramene" id="AET5Gv20259500.3">
    <property type="protein sequence ID" value="AET5Gv20259500.3"/>
    <property type="gene ID" value="AET5Gv20259500"/>
</dbReference>
<proteinExistence type="predicted"/>
<dbReference type="PROSITE" id="PS50088">
    <property type="entry name" value="ANK_REPEAT"/>
    <property type="match status" value="6"/>
</dbReference>
<reference evidence="3" key="5">
    <citation type="journal article" date="2021" name="G3 (Bethesda)">
        <title>Aegilops tauschii genome assembly Aet v5.0 features greater sequence contiguity and improved annotation.</title>
        <authorList>
            <person name="Wang L."/>
            <person name="Zhu T."/>
            <person name="Rodriguez J.C."/>
            <person name="Deal K.R."/>
            <person name="Dubcovsky J."/>
            <person name="McGuire P.E."/>
            <person name="Lux T."/>
            <person name="Spannagl M."/>
            <person name="Mayer K.F.X."/>
            <person name="Baldrich P."/>
            <person name="Meyers B.C."/>
            <person name="Huo N."/>
            <person name="Gu Y.Q."/>
            <person name="Zhou H."/>
            <person name="Devos K.M."/>
            <person name="Bennetzen J.L."/>
            <person name="Unver T."/>
            <person name="Budak H."/>
            <person name="Gulick P.J."/>
            <person name="Galiba G."/>
            <person name="Kalapos B."/>
            <person name="Nelson D.R."/>
            <person name="Li P."/>
            <person name="You F.M."/>
            <person name="Luo M.C."/>
            <person name="Dvorak J."/>
        </authorList>
    </citation>
    <scope>NUCLEOTIDE SEQUENCE [LARGE SCALE GENOMIC DNA]</scope>
    <source>
        <strain evidence="3">cv. AL8/78</strain>
    </source>
</reference>
<keyword evidence="2" id="KW-0802">TPR repeat</keyword>
<reference evidence="3" key="4">
    <citation type="submission" date="2019-03" db="UniProtKB">
        <authorList>
            <consortium name="EnsemblPlants"/>
        </authorList>
    </citation>
    <scope>IDENTIFICATION</scope>
</reference>
<dbReference type="InterPro" id="IPR019734">
    <property type="entry name" value="TPR_rpt"/>
</dbReference>
<feature type="repeat" description="ANK" evidence="1">
    <location>
        <begin position="140"/>
        <end position="172"/>
    </location>
</feature>
<accession>A0A453K1I5</accession>
<dbReference type="PANTHER" id="PTHR46224">
    <property type="entry name" value="ANKYRIN REPEAT FAMILY PROTEIN"/>
    <property type="match status" value="1"/>
</dbReference>
<feature type="repeat" description="ANK" evidence="1">
    <location>
        <begin position="173"/>
        <end position="205"/>
    </location>
</feature>
<dbReference type="InterPro" id="IPR036770">
    <property type="entry name" value="Ankyrin_rpt-contain_sf"/>
</dbReference>
<dbReference type="SMART" id="SM00248">
    <property type="entry name" value="ANK"/>
    <property type="match status" value="7"/>
</dbReference>
<dbReference type="SUPFAM" id="SSF48403">
    <property type="entry name" value="Ankyrin repeat"/>
    <property type="match status" value="1"/>
</dbReference>
<name>A0A453K1I5_AEGTS</name>
<feature type="repeat" description="ANK" evidence="1">
    <location>
        <begin position="106"/>
        <end position="128"/>
    </location>
</feature>
<dbReference type="PROSITE" id="PS50293">
    <property type="entry name" value="TPR_REGION"/>
    <property type="match status" value="1"/>
</dbReference>
<sequence length="472" mass="51634">HALPLLAWPRDAHPFPVHSTSPVWRHIPVPSPARFPLPYQILTPLAPPSQIFLEPSATLGPQREASAAAMAPNPAAIALLAALDGNLRLLKKMSKKMDLRVTKDPKGLNALHFAANKGSLEICKFLVEDVGVDVNSVSSVGATPMFYAALKGNLQVARYLLDHGSDPAKPSERGLTPLHNAAEHGHCEIVKLLLSKGVDVDVINYRGTPLHMTAAKGQHQAMKILLEHGADPNRVVNHIFSPLMMACCGNSLECMKLLIEAGADVNGNSSSGPTPLTGAVDDGSTEFVKFLLEAGADPNIPNQHGDIPIKRAAVRGQRELVELLFPKTNPIPSVPDWSVDGIITTMKSPQTRVQDRASAEERKADLKSQGKEAFAKEDYFTAMYYYGLVMEIDPLDATLFANRSLCWLRMREGDRALADAQRCKMLRPGWSKAWYREGSALSFMEDYQGAVDAFQEALRLDPESSEIKKMLR</sequence>
<reference evidence="4" key="1">
    <citation type="journal article" date="2014" name="Science">
        <title>Ancient hybridizations among the ancestral genomes of bread wheat.</title>
        <authorList>
            <consortium name="International Wheat Genome Sequencing Consortium,"/>
            <person name="Marcussen T."/>
            <person name="Sandve S.R."/>
            <person name="Heier L."/>
            <person name="Spannagl M."/>
            <person name="Pfeifer M."/>
            <person name="Jakobsen K.S."/>
            <person name="Wulff B.B."/>
            <person name="Steuernagel B."/>
            <person name="Mayer K.F."/>
            <person name="Olsen O.A."/>
        </authorList>
    </citation>
    <scope>NUCLEOTIDE SEQUENCE [LARGE SCALE GENOMIC DNA]</scope>
    <source>
        <strain evidence="4">cv. AL8/78</strain>
    </source>
</reference>
<dbReference type="Gene3D" id="1.25.40.10">
    <property type="entry name" value="Tetratricopeptide repeat domain"/>
    <property type="match status" value="1"/>
</dbReference>
<dbReference type="PANTHER" id="PTHR46224:SF49">
    <property type="match status" value="1"/>
</dbReference>
<dbReference type="Pfam" id="PF12796">
    <property type="entry name" value="Ank_2"/>
    <property type="match status" value="3"/>
</dbReference>
<dbReference type="SMART" id="SM00028">
    <property type="entry name" value="TPR"/>
    <property type="match status" value="2"/>
</dbReference>
<organism evidence="3 4">
    <name type="scientific">Aegilops tauschii subsp. strangulata</name>
    <name type="common">Goatgrass</name>
    <dbReference type="NCBI Taxonomy" id="200361"/>
    <lineage>
        <taxon>Eukaryota</taxon>
        <taxon>Viridiplantae</taxon>
        <taxon>Streptophyta</taxon>
        <taxon>Embryophyta</taxon>
        <taxon>Tracheophyta</taxon>
        <taxon>Spermatophyta</taxon>
        <taxon>Magnoliopsida</taxon>
        <taxon>Liliopsida</taxon>
        <taxon>Poales</taxon>
        <taxon>Poaceae</taxon>
        <taxon>BOP clade</taxon>
        <taxon>Pooideae</taxon>
        <taxon>Triticodae</taxon>
        <taxon>Triticeae</taxon>
        <taxon>Triticinae</taxon>
        <taxon>Aegilops</taxon>
    </lineage>
</organism>
<evidence type="ECO:0000313" key="4">
    <source>
        <dbReference type="Proteomes" id="UP000015105"/>
    </source>
</evidence>
<dbReference type="Pfam" id="PF00515">
    <property type="entry name" value="TPR_1"/>
    <property type="match status" value="1"/>
</dbReference>
<dbReference type="AlphaFoldDB" id="A0A453K1I5"/>
<evidence type="ECO:0000313" key="3">
    <source>
        <dbReference type="EnsemblPlants" id="AET5Gv20259500.3"/>
    </source>
</evidence>
<dbReference type="Proteomes" id="UP000015105">
    <property type="component" value="Chromosome 5D"/>
</dbReference>
<dbReference type="InterPro" id="IPR002110">
    <property type="entry name" value="Ankyrin_rpt"/>
</dbReference>
<dbReference type="Gene3D" id="1.25.40.20">
    <property type="entry name" value="Ankyrin repeat-containing domain"/>
    <property type="match status" value="3"/>
</dbReference>
<feature type="repeat" description="ANK" evidence="1">
    <location>
        <begin position="238"/>
        <end position="270"/>
    </location>
</feature>
<feature type="repeat" description="TPR" evidence="2">
    <location>
        <begin position="431"/>
        <end position="464"/>
    </location>
</feature>
<dbReference type="STRING" id="200361.A0A453K1I5"/>
<dbReference type="EnsemblPlants" id="AET5Gv20259500.3">
    <property type="protein sequence ID" value="AET5Gv20259500.3"/>
    <property type="gene ID" value="AET5Gv20259500"/>
</dbReference>
<keyword evidence="4" id="KW-1185">Reference proteome</keyword>